<evidence type="ECO:0000313" key="6">
    <source>
        <dbReference type="Proteomes" id="UP000188354"/>
    </source>
</evidence>
<proteinExistence type="inferred from homology"/>
<dbReference type="AlphaFoldDB" id="A0A4P1R9X3"/>
<dbReference type="Proteomes" id="UP000188354">
    <property type="component" value="Chromosome LG08"/>
</dbReference>
<evidence type="ECO:0000313" key="5">
    <source>
        <dbReference type="EMBL" id="OIW05792.1"/>
    </source>
</evidence>
<dbReference type="EMBL" id="CM007368">
    <property type="protein sequence ID" value="OIW05792.1"/>
    <property type="molecule type" value="Genomic_DNA"/>
</dbReference>
<dbReference type="InterPro" id="IPR006501">
    <property type="entry name" value="Pectinesterase_inhib_dom"/>
</dbReference>
<protein>
    <recommendedName>
        <fullName evidence="4">Pectinesterase inhibitor domain-containing protein</fullName>
    </recommendedName>
</protein>
<comment type="similarity">
    <text evidence="2">Belongs to the PMEI family.</text>
</comment>
<evidence type="ECO:0000256" key="1">
    <source>
        <dbReference type="ARBA" id="ARBA00022729"/>
    </source>
</evidence>
<sequence>MSCLNIFRIISSLIFISTLLHTASASNSTNALNTYKKFIKVKCYSTTYSDVCYKSLSPYASKIKTNTFTLTKTSVYLALNATKTAYVTLKKLSKSKGNLTHAETEVLADCKDNIGDTVDLLQQSADTLGYLNGITTDEERFQWDGIKTWMSASITDEGTCTDEFDEMEVQPSLQKKIKPIVANVAKKNSIALALVNNLSY</sequence>
<dbReference type="STRING" id="3871.A0A4P1R9X3"/>
<evidence type="ECO:0000256" key="3">
    <source>
        <dbReference type="SAM" id="SignalP"/>
    </source>
</evidence>
<accession>A0A4P1R9X3</accession>
<dbReference type="GO" id="GO:0004857">
    <property type="term" value="F:enzyme inhibitor activity"/>
    <property type="evidence" value="ECO:0007669"/>
    <property type="project" value="InterPro"/>
</dbReference>
<dbReference type="SMART" id="SM00856">
    <property type="entry name" value="PMEI"/>
    <property type="match status" value="1"/>
</dbReference>
<dbReference type="NCBIfam" id="TIGR01614">
    <property type="entry name" value="PME_inhib"/>
    <property type="match status" value="1"/>
</dbReference>
<dbReference type="Pfam" id="PF04043">
    <property type="entry name" value="PMEI"/>
    <property type="match status" value="1"/>
</dbReference>
<dbReference type="PANTHER" id="PTHR31080:SF292">
    <property type="entry name" value="PLANT INVERTASE_PECTIN METHYLESTERASE INHIBITOR"/>
    <property type="match status" value="1"/>
</dbReference>
<evidence type="ECO:0000259" key="4">
    <source>
        <dbReference type="SMART" id="SM00856"/>
    </source>
</evidence>
<evidence type="ECO:0000256" key="2">
    <source>
        <dbReference type="ARBA" id="ARBA00038471"/>
    </source>
</evidence>
<reference evidence="5 6" key="1">
    <citation type="journal article" date="2017" name="Plant Biotechnol. J.">
        <title>A comprehensive draft genome sequence for lupin (Lupinus angustifolius), an emerging health food: insights into plant-microbe interactions and legume evolution.</title>
        <authorList>
            <person name="Hane J.K."/>
            <person name="Ming Y."/>
            <person name="Kamphuis L.G."/>
            <person name="Nelson M.N."/>
            <person name="Garg G."/>
            <person name="Atkins C.A."/>
            <person name="Bayer P.E."/>
            <person name="Bravo A."/>
            <person name="Bringans S."/>
            <person name="Cannon S."/>
            <person name="Edwards D."/>
            <person name="Foley R."/>
            <person name="Gao L.L."/>
            <person name="Harrison M.J."/>
            <person name="Huang W."/>
            <person name="Hurgobin B."/>
            <person name="Li S."/>
            <person name="Liu C.W."/>
            <person name="McGrath A."/>
            <person name="Morahan G."/>
            <person name="Murray J."/>
            <person name="Weller J."/>
            <person name="Jian J."/>
            <person name="Singh K.B."/>
        </authorList>
    </citation>
    <scope>NUCLEOTIDE SEQUENCE</scope>
    <source>
        <strain evidence="6">cv. Tanjil</strain>
        <tissue evidence="5">Whole plant</tissue>
    </source>
</reference>
<gene>
    <name evidence="5" type="ORF">TanjilG_23578</name>
</gene>
<feature type="chain" id="PRO_5020030429" description="Pectinesterase inhibitor domain-containing protein" evidence="3">
    <location>
        <begin position="26"/>
        <end position="200"/>
    </location>
</feature>
<dbReference type="SUPFAM" id="SSF101148">
    <property type="entry name" value="Plant invertase/pectin methylesterase inhibitor"/>
    <property type="match status" value="1"/>
</dbReference>
<feature type="signal peptide" evidence="3">
    <location>
        <begin position="1"/>
        <end position="25"/>
    </location>
</feature>
<organism evidence="5 6">
    <name type="scientific">Lupinus angustifolius</name>
    <name type="common">Narrow-leaved blue lupine</name>
    <dbReference type="NCBI Taxonomy" id="3871"/>
    <lineage>
        <taxon>Eukaryota</taxon>
        <taxon>Viridiplantae</taxon>
        <taxon>Streptophyta</taxon>
        <taxon>Embryophyta</taxon>
        <taxon>Tracheophyta</taxon>
        <taxon>Spermatophyta</taxon>
        <taxon>Magnoliopsida</taxon>
        <taxon>eudicotyledons</taxon>
        <taxon>Gunneridae</taxon>
        <taxon>Pentapetalae</taxon>
        <taxon>rosids</taxon>
        <taxon>fabids</taxon>
        <taxon>Fabales</taxon>
        <taxon>Fabaceae</taxon>
        <taxon>Papilionoideae</taxon>
        <taxon>50 kb inversion clade</taxon>
        <taxon>genistoids sensu lato</taxon>
        <taxon>core genistoids</taxon>
        <taxon>Genisteae</taxon>
        <taxon>Lupinus</taxon>
    </lineage>
</organism>
<dbReference type="Gene3D" id="1.20.140.40">
    <property type="entry name" value="Invertase/pectin methylesterase inhibitor family protein"/>
    <property type="match status" value="1"/>
</dbReference>
<dbReference type="InterPro" id="IPR051955">
    <property type="entry name" value="PME_Inhibitor"/>
</dbReference>
<dbReference type="PANTHER" id="PTHR31080">
    <property type="entry name" value="PECTINESTERASE INHIBITOR-LIKE"/>
    <property type="match status" value="1"/>
</dbReference>
<dbReference type="CDD" id="cd15798">
    <property type="entry name" value="PMEI-like_3"/>
    <property type="match status" value="1"/>
</dbReference>
<keyword evidence="6" id="KW-1185">Reference proteome</keyword>
<dbReference type="InterPro" id="IPR035513">
    <property type="entry name" value="Invertase/methylesterase_inhib"/>
</dbReference>
<dbReference type="Gramene" id="OIW05792">
    <property type="protein sequence ID" value="OIW05792"/>
    <property type="gene ID" value="TanjilG_23578"/>
</dbReference>
<keyword evidence="1 3" id="KW-0732">Signal</keyword>
<name>A0A4P1R9X3_LUPAN</name>
<feature type="domain" description="Pectinesterase inhibitor" evidence="4">
    <location>
        <begin position="34"/>
        <end position="194"/>
    </location>
</feature>